<proteinExistence type="predicted"/>
<keyword evidence="3" id="KW-1185">Reference proteome</keyword>
<evidence type="ECO:0000313" key="2">
    <source>
        <dbReference type="EMBL" id="MED6164416.1"/>
    </source>
</evidence>
<dbReference type="EMBL" id="JASCZI010122526">
    <property type="protein sequence ID" value="MED6164416.1"/>
    <property type="molecule type" value="Genomic_DNA"/>
</dbReference>
<evidence type="ECO:0000313" key="3">
    <source>
        <dbReference type="Proteomes" id="UP001341840"/>
    </source>
</evidence>
<comment type="caution">
    <text evidence="2">The sequence shown here is derived from an EMBL/GenBank/DDBJ whole genome shotgun (WGS) entry which is preliminary data.</text>
</comment>
<protein>
    <submittedName>
        <fullName evidence="2">Uncharacterized protein</fullName>
    </submittedName>
</protein>
<feature type="non-terminal residue" evidence="2">
    <location>
        <position position="143"/>
    </location>
</feature>
<accession>A0ABU6USW6</accession>
<name>A0ABU6USW6_9FABA</name>
<sequence length="143" mass="15895">MAEKSSSSNASNTQSIDPTRALIRGMIIDLNITPEWSMHALNSTHDEVERHQIPTRPSDPTDESFFVDPALSDEEIDPVVLSEQEAVAMNYFTGSSIAFTQPAISERYDCPTHLSSLNLDSMNEQVSHVQRAPDDDPTTEFEV</sequence>
<evidence type="ECO:0000256" key="1">
    <source>
        <dbReference type="SAM" id="MobiDB-lite"/>
    </source>
</evidence>
<feature type="region of interest" description="Disordered" evidence="1">
    <location>
        <begin position="43"/>
        <end position="64"/>
    </location>
</feature>
<reference evidence="2 3" key="1">
    <citation type="journal article" date="2023" name="Plants (Basel)">
        <title>Bridging the Gap: Combining Genomics and Transcriptomics Approaches to Understand Stylosanthes scabra, an Orphan Legume from the Brazilian Caatinga.</title>
        <authorList>
            <person name="Ferreira-Neto J.R.C."/>
            <person name="da Silva M.D."/>
            <person name="Binneck E."/>
            <person name="de Melo N.F."/>
            <person name="da Silva R.H."/>
            <person name="de Melo A.L.T.M."/>
            <person name="Pandolfi V."/>
            <person name="Bustamante F.O."/>
            <person name="Brasileiro-Vidal A.C."/>
            <person name="Benko-Iseppon A.M."/>
        </authorList>
    </citation>
    <scope>NUCLEOTIDE SEQUENCE [LARGE SCALE GENOMIC DNA]</scope>
    <source>
        <tissue evidence="2">Leaves</tissue>
    </source>
</reference>
<gene>
    <name evidence="2" type="ORF">PIB30_089797</name>
</gene>
<organism evidence="2 3">
    <name type="scientific">Stylosanthes scabra</name>
    <dbReference type="NCBI Taxonomy" id="79078"/>
    <lineage>
        <taxon>Eukaryota</taxon>
        <taxon>Viridiplantae</taxon>
        <taxon>Streptophyta</taxon>
        <taxon>Embryophyta</taxon>
        <taxon>Tracheophyta</taxon>
        <taxon>Spermatophyta</taxon>
        <taxon>Magnoliopsida</taxon>
        <taxon>eudicotyledons</taxon>
        <taxon>Gunneridae</taxon>
        <taxon>Pentapetalae</taxon>
        <taxon>rosids</taxon>
        <taxon>fabids</taxon>
        <taxon>Fabales</taxon>
        <taxon>Fabaceae</taxon>
        <taxon>Papilionoideae</taxon>
        <taxon>50 kb inversion clade</taxon>
        <taxon>dalbergioids sensu lato</taxon>
        <taxon>Dalbergieae</taxon>
        <taxon>Pterocarpus clade</taxon>
        <taxon>Stylosanthes</taxon>
    </lineage>
</organism>
<dbReference type="Proteomes" id="UP001341840">
    <property type="component" value="Unassembled WGS sequence"/>
</dbReference>